<evidence type="ECO:0000313" key="2">
    <source>
        <dbReference type="Proteomes" id="UP001189429"/>
    </source>
</evidence>
<name>A0ABN9VFS9_9DINO</name>
<sequence>MAVLLDEGPDHPVLVPVQLAARTSLVRADVSACGQALAEVGDRMFTDAVFVRNERVARELGAGWAAALMDRCERGLAPPALSRRGQRPCGGRAPTLEGLAVLWCDADPAVTESAGPLRAAGMSVRTFREPEDALEFFRGAPAGAVGAVLTSMMRGGGREARGRCSGSCRCRPTGRRAWRLARTSSCTAIARGRSGGCCRS</sequence>
<proteinExistence type="predicted"/>
<evidence type="ECO:0000313" key="1">
    <source>
        <dbReference type="EMBL" id="CAK0871023.1"/>
    </source>
</evidence>
<protein>
    <submittedName>
        <fullName evidence="1">Uncharacterized protein</fullName>
    </submittedName>
</protein>
<dbReference type="Proteomes" id="UP001189429">
    <property type="component" value="Unassembled WGS sequence"/>
</dbReference>
<gene>
    <name evidence="1" type="ORF">PCOR1329_LOCUS56982</name>
</gene>
<reference evidence="1" key="1">
    <citation type="submission" date="2023-10" db="EMBL/GenBank/DDBJ databases">
        <authorList>
            <person name="Chen Y."/>
            <person name="Shah S."/>
            <person name="Dougan E. K."/>
            <person name="Thang M."/>
            <person name="Chan C."/>
        </authorList>
    </citation>
    <scope>NUCLEOTIDE SEQUENCE [LARGE SCALE GENOMIC DNA]</scope>
</reference>
<organism evidence="1 2">
    <name type="scientific">Prorocentrum cordatum</name>
    <dbReference type="NCBI Taxonomy" id="2364126"/>
    <lineage>
        <taxon>Eukaryota</taxon>
        <taxon>Sar</taxon>
        <taxon>Alveolata</taxon>
        <taxon>Dinophyceae</taxon>
        <taxon>Prorocentrales</taxon>
        <taxon>Prorocentraceae</taxon>
        <taxon>Prorocentrum</taxon>
    </lineage>
</organism>
<comment type="caution">
    <text evidence="1">The sequence shown here is derived from an EMBL/GenBank/DDBJ whole genome shotgun (WGS) entry which is preliminary data.</text>
</comment>
<keyword evidence="2" id="KW-1185">Reference proteome</keyword>
<accession>A0ABN9VFS9</accession>
<dbReference type="EMBL" id="CAUYUJ010017028">
    <property type="protein sequence ID" value="CAK0871023.1"/>
    <property type="molecule type" value="Genomic_DNA"/>
</dbReference>